<protein>
    <submittedName>
        <fullName evidence="2">Uncharacterized protein</fullName>
    </submittedName>
</protein>
<organism evidence="2 3">
    <name type="scientific">Antrodiella citrinella</name>
    <dbReference type="NCBI Taxonomy" id="2447956"/>
    <lineage>
        <taxon>Eukaryota</taxon>
        <taxon>Fungi</taxon>
        <taxon>Dikarya</taxon>
        <taxon>Basidiomycota</taxon>
        <taxon>Agaricomycotina</taxon>
        <taxon>Agaricomycetes</taxon>
        <taxon>Polyporales</taxon>
        <taxon>Steccherinaceae</taxon>
        <taxon>Antrodiella</taxon>
    </lineage>
</organism>
<dbReference type="AlphaFoldDB" id="A0A4S4LKK4"/>
<feature type="region of interest" description="Disordered" evidence="1">
    <location>
        <begin position="47"/>
        <end position="174"/>
    </location>
</feature>
<feature type="non-terminal residue" evidence="2">
    <location>
        <position position="174"/>
    </location>
</feature>
<dbReference type="OrthoDB" id="2658103at2759"/>
<feature type="compositionally biased region" description="Basic and acidic residues" evidence="1">
    <location>
        <begin position="60"/>
        <end position="71"/>
    </location>
</feature>
<evidence type="ECO:0000313" key="3">
    <source>
        <dbReference type="Proteomes" id="UP000308730"/>
    </source>
</evidence>
<feature type="compositionally biased region" description="Basic residues" evidence="1">
    <location>
        <begin position="145"/>
        <end position="154"/>
    </location>
</feature>
<feature type="compositionally biased region" description="Acidic residues" evidence="1">
    <location>
        <begin position="106"/>
        <end position="123"/>
    </location>
</feature>
<sequence length="174" mass="20195">MAIVQDSDDESDYAYPVQEVVDARAELKYDDFVRQRNMRHMAEALRVSKREDWDLGTPLHTKEPQEPRDAMKPVATTNQESTQGGRATRSNVSNAPRPSYIPVSYDWDEEEEEEEEEEESYDEYEYKSDKEERDEDDNVPTGGRSRAKPRKKRTAPAPKPEEIKRQKLNSGRKG</sequence>
<accession>A0A4S4LKK4</accession>
<dbReference type="Proteomes" id="UP000308730">
    <property type="component" value="Unassembled WGS sequence"/>
</dbReference>
<name>A0A4S4LKK4_9APHY</name>
<proteinExistence type="predicted"/>
<gene>
    <name evidence="2" type="ORF">EUX98_g9799</name>
</gene>
<feature type="compositionally biased region" description="Polar residues" evidence="1">
    <location>
        <begin position="75"/>
        <end position="96"/>
    </location>
</feature>
<reference evidence="2 3" key="1">
    <citation type="submission" date="2019-02" db="EMBL/GenBank/DDBJ databases">
        <title>Genome sequencing of the rare red list fungi Antrodiella citrinella (Flaviporus citrinellus).</title>
        <authorList>
            <person name="Buettner E."/>
            <person name="Kellner H."/>
        </authorList>
    </citation>
    <scope>NUCLEOTIDE SEQUENCE [LARGE SCALE GENOMIC DNA]</scope>
    <source>
        <strain evidence="2 3">DSM 108506</strain>
    </source>
</reference>
<comment type="caution">
    <text evidence="2">The sequence shown here is derived from an EMBL/GenBank/DDBJ whole genome shotgun (WGS) entry which is preliminary data.</text>
</comment>
<dbReference type="EMBL" id="SGPM01001209">
    <property type="protein sequence ID" value="THH12579.1"/>
    <property type="molecule type" value="Genomic_DNA"/>
</dbReference>
<keyword evidence="3" id="KW-1185">Reference proteome</keyword>
<evidence type="ECO:0000313" key="2">
    <source>
        <dbReference type="EMBL" id="THH12579.1"/>
    </source>
</evidence>
<evidence type="ECO:0000256" key="1">
    <source>
        <dbReference type="SAM" id="MobiDB-lite"/>
    </source>
</evidence>